<dbReference type="InterPro" id="IPR008928">
    <property type="entry name" value="6-hairpin_glycosidase_sf"/>
</dbReference>
<evidence type="ECO:0000256" key="5">
    <source>
        <dbReference type="ARBA" id="ARBA00023180"/>
    </source>
</evidence>
<dbReference type="Pfam" id="PF00723">
    <property type="entry name" value="Glyco_hydro_15"/>
    <property type="match status" value="1"/>
</dbReference>
<dbReference type="FunFam" id="1.50.10.10:FF:000018">
    <property type="entry name" value="Glucoamylase"/>
    <property type="match status" value="1"/>
</dbReference>
<evidence type="ECO:0000313" key="14">
    <source>
        <dbReference type="Proteomes" id="UP001303760"/>
    </source>
</evidence>
<dbReference type="InterPro" id="IPR011613">
    <property type="entry name" value="GH15-like"/>
</dbReference>
<dbReference type="AlphaFoldDB" id="A0AAN7H9B3"/>
<dbReference type="PRINTS" id="PR00736">
    <property type="entry name" value="GLHYDRLASE15"/>
</dbReference>
<evidence type="ECO:0000256" key="9">
    <source>
        <dbReference type="PIRNR" id="PIRNR001031"/>
    </source>
</evidence>
<keyword evidence="7 9" id="KW-0326">Glycosidase</keyword>
<dbReference type="EC" id="3.2.1.3" evidence="9"/>
<dbReference type="InterPro" id="IPR002044">
    <property type="entry name" value="CBM20"/>
</dbReference>
<evidence type="ECO:0000256" key="8">
    <source>
        <dbReference type="ARBA" id="ARBA00023326"/>
    </source>
</evidence>
<protein>
    <recommendedName>
        <fullName evidence="9">Glucoamylase</fullName>
        <ecNumber evidence="9">3.2.1.3</ecNumber>
    </recommendedName>
    <alternativeName>
        <fullName evidence="9">1,4-alpha-D-glucan glucohydrolase</fullName>
    </alternativeName>
    <alternativeName>
        <fullName evidence="9">Glucan 1,4-alpha-glucosidase</fullName>
    </alternativeName>
</protein>
<dbReference type="Proteomes" id="UP001303760">
    <property type="component" value="Unassembled WGS sequence"/>
</dbReference>
<dbReference type="InterPro" id="IPR013784">
    <property type="entry name" value="Carb-bd-like_fold"/>
</dbReference>
<keyword evidence="5" id="KW-0325">Glycoprotein</keyword>
<dbReference type="GO" id="GO:0000272">
    <property type="term" value="P:polysaccharide catabolic process"/>
    <property type="evidence" value="ECO:0007669"/>
    <property type="project" value="UniProtKB-KW"/>
</dbReference>
<evidence type="ECO:0000313" key="13">
    <source>
        <dbReference type="EMBL" id="KAK4241081.1"/>
    </source>
</evidence>
<comment type="catalytic activity">
    <reaction evidence="1 9">
        <text>Hydrolysis of terminal (1-&gt;4)-linked alpha-D-glucose residues successively from non-reducing ends of the chains with release of beta-D-glucose.</text>
        <dbReference type="EC" id="3.2.1.3"/>
    </reaction>
</comment>
<dbReference type="PANTHER" id="PTHR31616:SF12">
    <property type="entry name" value="GLUCOAMYLASE"/>
    <property type="match status" value="1"/>
</dbReference>
<dbReference type="PROSITE" id="PS00820">
    <property type="entry name" value="GLUCOAMYLASE"/>
    <property type="match status" value="1"/>
</dbReference>
<dbReference type="SUPFAM" id="SSF49452">
    <property type="entry name" value="Starch-binding domain-like"/>
    <property type="match status" value="1"/>
</dbReference>
<dbReference type="Pfam" id="PF00686">
    <property type="entry name" value="CBM_20"/>
    <property type="match status" value="1"/>
</dbReference>
<evidence type="ECO:0000256" key="1">
    <source>
        <dbReference type="ARBA" id="ARBA00001863"/>
    </source>
</evidence>
<dbReference type="InterPro" id="IPR034836">
    <property type="entry name" value="CBM20_glucoamylase"/>
</dbReference>
<organism evidence="13 14">
    <name type="scientific">Achaetomium macrosporum</name>
    <dbReference type="NCBI Taxonomy" id="79813"/>
    <lineage>
        <taxon>Eukaryota</taxon>
        <taxon>Fungi</taxon>
        <taxon>Dikarya</taxon>
        <taxon>Ascomycota</taxon>
        <taxon>Pezizomycotina</taxon>
        <taxon>Sordariomycetes</taxon>
        <taxon>Sordariomycetidae</taxon>
        <taxon>Sordariales</taxon>
        <taxon>Chaetomiaceae</taxon>
        <taxon>Achaetomium</taxon>
    </lineage>
</organism>
<gene>
    <name evidence="13" type="ORF">C8A03DRAFT_41480</name>
</gene>
<evidence type="ECO:0000256" key="2">
    <source>
        <dbReference type="ARBA" id="ARBA00006188"/>
    </source>
</evidence>
<dbReference type="InterPro" id="IPR008291">
    <property type="entry name" value="Glucoamylase_SBD"/>
</dbReference>
<dbReference type="SMART" id="SM01065">
    <property type="entry name" value="CBM_2"/>
    <property type="match status" value="1"/>
</dbReference>
<dbReference type="InterPro" id="IPR012341">
    <property type="entry name" value="6hp_glycosidase-like_sf"/>
</dbReference>
<dbReference type="PANTHER" id="PTHR31616">
    <property type="entry name" value="TREHALASE"/>
    <property type="match status" value="1"/>
</dbReference>
<dbReference type="Gene3D" id="1.50.10.10">
    <property type="match status" value="1"/>
</dbReference>
<feature type="active site" description="Proton donor" evidence="10">
    <location>
        <position position="239"/>
    </location>
</feature>
<dbReference type="CDD" id="cd05811">
    <property type="entry name" value="CBM20_glucoamylase"/>
    <property type="match status" value="1"/>
</dbReference>
<dbReference type="SUPFAM" id="SSF48208">
    <property type="entry name" value="Six-hairpin glycosidases"/>
    <property type="match status" value="1"/>
</dbReference>
<reference evidence="13" key="1">
    <citation type="journal article" date="2023" name="Mol. Phylogenet. Evol.">
        <title>Genome-scale phylogeny and comparative genomics of the fungal order Sordariales.</title>
        <authorList>
            <person name="Hensen N."/>
            <person name="Bonometti L."/>
            <person name="Westerberg I."/>
            <person name="Brannstrom I.O."/>
            <person name="Guillou S."/>
            <person name="Cros-Aarteil S."/>
            <person name="Calhoun S."/>
            <person name="Haridas S."/>
            <person name="Kuo A."/>
            <person name="Mondo S."/>
            <person name="Pangilinan J."/>
            <person name="Riley R."/>
            <person name="LaButti K."/>
            <person name="Andreopoulos B."/>
            <person name="Lipzen A."/>
            <person name="Chen C."/>
            <person name="Yan M."/>
            <person name="Daum C."/>
            <person name="Ng V."/>
            <person name="Clum A."/>
            <person name="Steindorff A."/>
            <person name="Ohm R.A."/>
            <person name="Martin F."/>
            <person name="Silar P."/>
            <person name="Natvig D.O."/>
            <person name="Lalanne C."/>
            <person name="Gautier V."/>
            <person name="Ament-Velasquez S.L."/>
            <person name="Kruys A."/>
            <person name="Hutchinson M.I."/>
            <person name="Powell A.J."/>
            <person name="Barry K."/>
            <person name="Miller A.N."/>
            <person name="Grigoriev I.V."/>
            <person name="Debuchy R."/>
            <person name="Gladieux P."/>
            <person name="Hiltunen Thoren M."/>
            <person name="Johannesson H."/>
        </authorList>
    </citation>
    <scope>NUCLEOTIDE SEQUENCE</scope>
    <source>
        <strain evidence="13">CBS 532.94</strain>
    </source>
</reference>
<dbReference type="InterPro" id="IPR000165">
    <property type="entry name" value="Glucoamylase"/>
</dbReference>
<evidence type="ECO:0000259" key="12">
    <source>
        <dbReference type="PROSITE" id="PS51166"/>
    </source>
</evidence>
<sequence length="660" mass="69853">MDLALHAQGYLASFNASGLILPAMHALSSLFVLGTCAVQAALGLPEAALRAKRDGAILKRSVDSFIQTETPIAWSKLLCNIGPNGCAASGAAAGAVVASPSKSDPDYWYTWTRDSALVLTGIADSFAKNYSSSLQSTIQNYIVAQAKLQGVSNPSGGFSDGAGLGEPKFMVDLTQFTGPWGRPQRDGPPLRAIALTRYARWLINNGYADTARDVVWPVIKNDLTYAAQYWNQTGFDLWEEVSGSSFFTVASTHRALVEGAYLAAQLDTTCNACISVAPQVLCFQQSFWSASGGYVVSNINTGTSRSGKDLNSVLTSIHTFDPAVGCDAATFQPCSDRALANHKAYVDSFRSVYAINSGIAQGKAVAVGRYSEDVYYNGNPWYIANFAAAEQLYDAIYVWKQAGSITVTQLALPFFKDLIPSIATGTYTKGSSTYQSILDAVSAYADDFISVAAKYTPADGSLAEQFDRNTGKPTSATDLTWSYAAFLSAAERRAGVVPAGWSAENGKTVPSSCSPLAVKGTYAAATKTSFPASQTPNPSAAPAPSPFPTGCAEASDVYVTFNERVTTQWGETIKVVGSVPELGSWNVASAPALSAGSYTSENPVWSGTVFLSAGQTVQYKYVKVGSDGSVTWESDPNRSLTVESAAGECAASQTVNDSWR</sequence>
<evidence type="ECO:0000256" key="10">
    <source>
        <dbReference type="PIRSR" id="PIRSR001031-1"/>
    </source>
</evidence>
<keyword evidence="8 9" id="KW-0624">Polysaccharide degradation</keyword>
<reference evidence="13" key="2">
    <citation type="submission" date="2023-05" db="EMBL/GenBank/DDBJ databases">
        <authorList>
            <consortium name="Lawrence Berkeley National Laboratory"/>
            <person name="Steindorff A."/>
            <person name="Hensen N."/>
            <person name="Bonometti L."/>
            <person name="Westerberg I."/>
            <person name="Brannstrom I.O."/>
            <person name="Guillou S."/>
            <person name="Cros-Aarteil S."/>
            <person name="Calhoun S."/>
            <person name="Haridas S."/>
            <person name="Kuo A."/>
            <person name="Mondo S."/>
            <person name="Pangilinan J."/>
            <person name="Riley R."/>
            <person name="Labutti K."/>
            <person name="Andreopoulos B."/>
            <person name="Lipzen A."/>
            <person name="Chen C."/>
            <person name="Yanf M."/>
            <person name="Daum C."/>
            <person name="Ng V."/>
            <person name="Clum A."/>
            <person name="Ohm R."/>
            <person name="Martin F."/>
            <person name="Silar P."/>
            <person name="Natvig D."/>
            <person name="Lalanne C."/>
            <person name="Gautier V."/>
            <person name="Ament-Velasquez S.L."/>
            <person name="Kruys A."/>
            <person name="Hutchinson M.I."/>
            <person name="Powell A.J."/>
            <person name="Barry K."/>
            <person name="Miller A.N."/>
            <person name="Grigoriev I.V."/>
            <person name="Debuchy R."/>
            <person name="Gladieux P."/>
            <person name="Thoren M.H."/>
            <person name="Johannesson H."/>
        </authorList>
    </citation>
    <scope>NUCLEOTIDE SEQUENCE</scope>
    <source>
        <strain evidence="13">CBS 532.94</strain>
    </source>
</reference>
<comment type="caution">
    <text evidence="13">The sequence shown here is derived from an EMBL/GenBank/DDBJ whole genome shotgun (WGS) entry which is preliminary data.</text>
</comment>
<dbReference type="SMR" id="A0AAN7H9B3"/>
<dbReference type="PIRSF" id="PIRSF001031">
    <property type="entry name" value="Glu-a-glcsd_SBD"/>
    <property type="match status" value="1"/>
</dbReference>
<keyword evidence="3" id="KW-0732">Signal</keyword>
<accession>A0AAN7H9B3</accession>
<dbReference type="GO" id="GO:0004339">
    <property type="term" value="F:glucan 1,4-alpha-glucosidase activity"/>
    <property type="evidence" value="ECO:0007669"/>
    <property type="project" value="UniProtKB-EC"/>
</dbReference>
<keyword evidence="4 9" id="KW-0378">Hydrolase</keyword>
<dbReference type="EMBL" id="MU860028">
    <property type="protein sequence ID" value="KAK4241081.1"/>
    <property type="molecule type" value="Genomic_DNA"/>
</dbReference>
<feature type="active site" description="Proton acceptor" evidence="10">
    <location>
        <position position="236"/>
    </location>
</feature>
<dbReference type="PROSITE" id="PS51166">
    <property type="entry name" value="CBM20"/>
    <property type="match status" value="1"/>
</dbReference>
<dbReference type="GO" id="GO:0000324">
    <property type="term" value="C:fungal-type vacuole"/>
    <property type="evidence" value="ECO:0007669"/>
    <property type="project" value="TreeGrafter"/>
</dbReference>
<proteinExistence type="inferred from homology"/>
<evidence type="ECO:0000256" key="6">
    <source>
        <dbReference type="ARBA" id="ARBA00023277"/>
    </source>
</evidence>
<dbReference type="FunFam" id="2.60.40.10:FF:000552">
    <property type="entry name" value="Related to glucoamylase"/>
    <property type="match status" value="1"/>
</dbReference>
<keyword evidence="6 9" id="KW-0119">Carbohydrate metabolism</keyword>
<feature type="domain" description="CBM20" evidence="12">
    <location>
        <begin position="551"/>
        <end position="660"/>
    </location>
</feature>
<evidence type="ECO:0000256" key="4">
    <source>
        <dbReference type="ARBA" id="ARBA00022801"/>
    </source>
</evidence>
<evidence type="ECO:0000256" key="3">
    <source>
        <dbReference type="ARBA" id="ARBA00022729"/>
    </source>
</evidence>
<dbReference type="GO" id="GO:2001070">
    <property type="term" value="F:starch binding"/>
    <property type="evidence" value="ECO:0007669"/>
    <property type="project" value="InterPro"/>
</dbReference>
<evidence type="ECO:0000256" key="11">
    <source>
        <dbReference type="PIRSR" id="PIRSR001031-2"/>
    </source>
</evidence>
<feature type="binding site" evidence="11">
    <location>
        <position position="180"/>
    </location>
    <ligand>
        <name>substrate</name>
    </ligand>
</feature>
<comment type="similarity">
    <text evidence="2 9">Belongs to the glycosyl hydrolase 15 family.</text>
</comment>
<dbReference type="InterPro" id="IPR013783">
    <property type="entry name" value="Ig-like_fold"/>
</dbReference>
<evidence type="ECO:0000256" key="7">
    <source>
        <dbReference type="ARBA" id="ARBA00023295"/>
    </source>
</evidence>
<keyword evidence="14" id="KW-1185">Reference proteome</keyword>
<dbReference type="Gene3D" id="2.60.40.10">
    <property type="entry name" value="Immunoglobulins"/>
    <property type="match status" value="1"/>
</dbReference>
<dbReference type="InterPro" id="IPR046966">
    <property type="entry name" value="Glucoamylase_active_site"/>
</dbReference>
<name>A0AAN7H9B3_9PEZI</name>